<dbReference type="InterPro" id="IPR053071">
    <property type="entry name" value="GPCR1-related_rcpt"/>
</dbReference>
<dbReference type="WBParaSite" id="EVEC_0000667701-mRNA-1">
    <property type="protein sequence ID" value="EVEC_0000667701-mRNA-1"/>
    <property type="gene ID" value="EVEC_0000667701"/>
</dbReference>
<accession>A0A158QAS5</accession>
<evidence type="ECO:0000313" key="4">
    <source>
        <dbReference type="Proteomes" id="UP000274131"/>
    </source>
</evidence>
<dbReference type="Gene3D" id="1.20.1070.10">
    <property type="entry name" value="Rhodopsin 7-helix transmembrane proteins"/>
    <property type="match status" value="1"/>
</dbReference>
<keyword evidence="2" id="KW-1133">Transmembrane helix</keyword>
<evidence type="ECO:0000256" key="1">
    <source>
        <dbReference type="SAM" id="MobiDB-lite"/>
    </source>
</evidence>
<feature type="transmembrane region" description="Helical" evidence="2">
    <location>
        <begin position="75"/>
        <end position="95"/>
    </location>
</feature>
<evidence type="ECO:0000256" key="2">
    <source>
        <dbReference type="SAM" id="Phobius"/>
    </source>
</evidence>
<organism evidence="5">
    <name type="scientific">Enterobius vermicularis</name>
    <name type="common">Human pinworm</name>
    <dbReference type="NCBI Taxonomy" id="51028"/>
    <lineage>
        <taxon>Eukaryota</taxon>
        <taxon>Metazoa</taxon>
        <taxon>Ecdysozoa</taxon>
        <taxon>Nematoda</taxon>
        <taxon>Chromadorea</taxon>
        <taxon>Rhabditida</taxon>
        <taxon>Spirurina</taxon>
        <taxon>Oxyuridomorpha</taxon>
        <taxon>Oxyuroidea</taxon>
        <taxon>Oxyuridae</taxon>
        <taxon>Enterobius</taxon>
    </lineage>
</organism>
<dbReference type="EMBL" id="UXUI01008426">
    <property type="protein sequence ID" value="VDD91474.1"/>
    <property type="molecule type" value="Genomic_DNA"/>
</dbReference>
<feature type="transmembrane region" description="Helical" evidence="2">
    <location>
        <begin position="312"/>
        <end position="337"/>
    </location>
</feature>
<sequence>MFLGEIDGEADLSIYNISILPSDQCATEDQRAAKCCCGDGYFFDFPTKSCKVSANVGFMFGRLNDEWSHMVAYGLAYPMIVIILTAPLCAVLIGMGKREKREAERRRFPNPLYQMIWLLSCCGWISLLSPLPFSIWYYIIGDGYRNFNQSIVMCHIFRTTMEVIPNTVDMMITLYAVVLAGGRFLTQYHSNSLKLRTVQRFSRAIWAIMFVCVSVGFLRFFEHGADVYQFCLDTEPGPYWASRCMVTDGVLLSFFSRHFWKILLPLVELVLQFFLPALLLVALHIGFFREPVIEGYDKHNRLKKSPRSQSKILITAVTVVFLVVQVPTAIFTAMSLLVNNFNNNRLLTRLVVIFAHIQPLLSLATIVANNSALLFAYYVIVKDDDTEFSEEESLYDSETPADSLLRKRRSENPRRSIDPTGQYLSVSKSFDESSLLSSSRRGSPEPEPVFL</sequence>
<feature type="transmembrane region" description="Helical" evidence="2">
    <location>
        <begin position="116"/>
        <end position="139"/>
    </location>
</feature>
<evidence type="ECO:0000313" key="5">
    <source>
        <dbReference type="WBParaSite" id="EVEC_0000667701-mRNA-1"/>
    </source>
</evidence>
<keyword evidence="2" id="KW-0812">Transmembrane</keyword>
<dbReference type="AlphaFoldDB" id="A0A158QAS5"/>
<feature type="transmembrane region" description="Helical" evidence="2">
    <location>
        <begin position="262"/>
        <end position="288"/>
    </location>
</feature>
<reference evidence="3 4" key="2">
    <citation type="submission" date="2018-10" db="EMBL/GenBank/DDBJ databases">
        <authorList>
            <consortium name="Pathogen Informatics"/>
        </authorList>
    </citation>
    <scope>NUCLEOTIDE SEQUENCE [LARGE SCALE GENOMIC DNA]</scope>
</reference>
<dbReference type="PANTHER" id="PTHR47023">
    <property type="entry name" value="SEX PEPTIDE RECEPTOR"/>
    <property type="match status" value="1"/>
</dbReference>
<reference evidence="5" key="1">
    <citation type="submission" date="2016-04" db="UniProtKB">
        <authorList>
            <consortium name="WormBaseParasite"/>
        </authorList>
    </citation>
    <scope>IDENTIFICATION</scope>
</reference>
<feature type="transmembrane region" description="Helical" evidence="2">
    <location>
        <begin position="204"/>
        <end position="221"/>
    </location>
</feature>
<protein>
    <submittedName>
        <fullName evidence="5">G_PROTEIN_RECEP_F1_2 domain-containing protein</fullName>
    </submittedName>
</protein>
<proteinExistence type="predicted"/>
<dbReference type="SUPFAM" id="SSF81321">
    <property type="entry name" value="Family A G protein-coupled receptor-like"/>
    <property type="match status" value="1"/>
</dbReference>
<dbReference type="OrthoDB" id="5777712at2759"/>
<gene>
    <name evidence="3" type="ORF">EVEC_LOCUS6225</name>
</gene>
<feature type="region of interest" description="Disordered" evidence="1">
    <location>
        <begin position="399"/>
        <end position="451"/>
    </location>
</feature>
<feature type="compositionally biased region" description="Low complexity" evidence="1">
    <location>
        <begin position="424"/>
        <end position="441"/>
    </location>
</feature>
<feature type="transmembrane region" description="Helical" evidence="2">
    <location>
        <begin position="163"/>
        <end position="184"/>
    </location>
</feature>
<dbReference type="Proteomes" id="UP000274131">
    <property type="component" value="Unassembled WGS sequence"/>
</dbReference>
<feature type="transmembrane region" description="Helical" evidence="2">
    <location>
        <begin position="357"/>
        <end position="380"/>
    </location>
</feature>
<name>A0A158QAS5_ENTVE</name>
<dbReference type="PANTHER" id="PTHR47023:SF6">
    <property type="entry name" value="G_PROTEIN_RECEP_F1_2 DOMAIN-CONTAINING PROTEIN"/>
    <property type="match status" value="1"/>
</dbReference>
<keyword evidence="4" id="KW-1185">Reference proteome</keyword>
<evidence type="ECO:0000313" key="3">
    <source>
        <dbReference type="EMBL" id="VDD91474.1"/>
    </source>
</evidence>
<keyword evidence="2" id="KW-0472">Membrane</keyword>